<dbReference type="PROSITE" id="PS50245">
    <property type="entry name" value="CAP_GLY_2"/>
    <property type="match status" value="1"/>
</dbReference>
<dbReference type="Proteomes" id="UP001219355">
    <property type="component" value="Chromosome 5"/>
</dbReference>
<evidence type="ECO:0000313" key="8">
    <source>
        <dbReference type="Proteomes" id="UP001219355"/>
    </source>
</evidence>
<dbReference type="GO" id="GO:0043014">
    <property type="term" value="F:alpha-tubulin binding"/>
    <property type="evidence" value="ECO:0007669"/>
    <property type="project" value="InterPro"/>
</dbReference>
<dbReference type="Pfam" id="PF01302">
    <property type="entry name" value="CAP_GLY"/>
    <property type="match status" value="1"/>
</dbReference>
<dbReference type="InterPro" id="IPR045172">
    <property type="entry name" value="TBCB_Ubl"/>
</dbReference>
<dbReference type="InterPro" id="IPR000938">
    <property type="entry name" value="CAP-Gly_domain"/>
</dbReference>
<keyword evidence="3" id="KW-0143">Chaperone</keyword>
<dbReference type="SUPFAM" id="SSF54236">
    <property type="entry name" value="Ubiquitin-like"/>
    <property type="match status" value="1"/>
</dbReference>
<dbReference type="GO" id="GO:0007023">
    <property type="term" value="P:post-chaperonin tubulin folding pathway"/>
    <property type="evidence" value="ECO:0007669"/>
    <property type="project" value="InterPro"/>
</dbReference>
<dbReference type="GO" id="GO:0035371">
    <property type="term" value="C:microtubule plus-end"/>
    <property type="evidence" value="ECO:0007669"/>
    <property type="project" value="TreeGrafter"/>
</dbReference>
<dbReference type="GO" id="GO:0007021">
    <property type="term" value="P:tubulin complex assembly"/>
    <property type="evidence" value="ECO:0007669"/>
    <property type="project" value="InterPro"/>
</dbReference>
<comment type="similarity">
    <text evidence="4">Belongs to the TBCB family.</text>
</comment>
<name>A0AAF0DP30_9EURO</name>
<dbReference type="InterPro" id="IPR029071">
    <property type="entry name" value="Ubiquitin-like_domsf"/>
</dbReference>
<dbReference type="InterPro" id="IPR036859">
    <property type="entry name" value="CAP-Gly_dom_sf"/>
</dbReference>
<evidence type="ECO:0000313" key="7">
    <source>
        <dbReference type="EMBL" id="WEW61834.1"/>
    </source>
</evidence>
<dbReference type="Gene3D" id="2.30.30.190">
    <property type="entry name" value="CAP Gly-rich-like domain"/>
    <property type="match status" value="1"/>
</dbReference>
<feature type="domain" description="Ubiquitin-like" evidence="5">
    <location>
        <begin position="10"/>
        <end position="93"/>
    </location>
</feature>
<dbReference type="InterPro" id="IPR000626">
    <property type="entry name" value="Ubiquitin-like_dom"/>
</dbReference>
<dbReference type="Pfam" id="PF14560">
    <property type="entry name" value="Ubiquitin_2"/>
    <property type="match status" value="1"/>
</dbReference>
<sequence length="294" mass="32515">MAFQATPADVSVIVSIASDGASGERASSFATERRITPTWTISQLKGKLETVCGIPVSSQRLRLKAPGREDQWIDGDDQLIGDFGLGKGCEIEIHDLRPPSARPNFTDVSSVEKYTLPTSNYESLPNTVLAWKKAQKLGRFDPNAITPEELARKQAETDEKEVRERGETNEMFSQILFITSRQLTHDTEGIEVSKRAIILPSDPPHIRRGTVRFVGPVPTIPFGSPNVVLDEEHPVPLWVGIELDEPMGKNNGSVGGKRYFNCAEKYGVFVKPEKVEVGDFPPLGLDLDEDMEEI</sequence>
<dbReference type="GO" id="GO:0031122">
    <property type="term" value="P:cytoplasmic microtubule organization"/>
    <property type="evidence" value="ECO:0007669"/>
    <property type="project" value="TreeGrafter"/>
</dbReference>
<proteinExistence type="inferred from homology"/>
<organism evidence="7 8">
    <name type="scientific">Emydomyces testavorans</name>
    <dbReference type="NCBI Taxonomy" id="2070801"/>
    <lineage>
        <taxon>Eukaryota</taxon>
        <taxon>Fungi</taxon>
        <taxon>Dikarya</taxon>
        <taxon>Ascomycota</taxon>
        <taxon>Pezizomycotina</taxon>
        <taxon>Eurotiomycetes</taxon>
        <taxon>Eurotiomycetidae</taxon>
        <taxon>Onygenales</taxon>
        <taxon>Nannizziopsiaceae</taxon>
        <taxon>Emydomyces</taxon>
    </lineage>
</organism>
<feature type="domain" description="CAP-Gly" evidence="6">
    <location>
        <begin position="237"/>
        <end position="271"/>
    </location>
</feature>
<evidence type="ECO:0000259" key="5">
    <source>
        <dbReference type="PROSITE" id="PS50053"/>
    </source>
</evidence>
<gene>
    <name evidence="7" type="ORF">PRK78_007331</name>
</gene>
<dbReference type="PANTHER" id="PTHR18916">
    <property type="entry name" value="DYNACTIN 1-RELATED MICROTUBULE-BINDING"/>
    <property type="match status" value="1"/>
</dbReference>
<evidence type="ECO:0000256" key="2">
    <source>
        <dbReference type="ARBA" id="ARBA00022490"/>
    </source>
</evidence>
<dbReference type="AlphaFoldDB" id="A0AAF0DP30"/>
<dbReference type="CDD" id="cd01789">
    <property type="entry name" value="Ubl_TBCB"/>
    <property type="match status" value="1"/>
</dbReference>
<keyword evidence="8" id="KW-1185">Reference proteome</keyword>
<evidence type="ECO:0000256" key="4">
    <source>
        <dbReference type="ARBA" id="ARBA00025779"/>
    </source>
</evidence>
<evidence type="ECO:0000259" key="6">
    <source>
        <dbReference type="PROSITE" id="PS50245"/>
    </source>
</evidence>
<dbReference type="SMART" id="SM01052">
    <property type="entry name" value="CAP_GLY"/>
    <property type="match status" value="1"/>
</dbReference>
<dbReference type="EMBL" id="CP120631">
    <property type="protein sequence ID" value="WEW61834.1"/>
    <property type="molecule type" value="Genomic_DNA"/>
</dbReference>
<protein>
    <submittedName>
        <fullName evidence="7">Uncharacterized protein</fullName>
    </submittedName>
</protein>
<reference evidence="7" key="1">
    <citation type="submission" date="2023-03" db="EMBL/GenBank/DDBJ databases">
        <title>Emydomyces testavorans Genome Sequence.</title>
        <authorList>
            <person name="Hoyer L."/>
        </authorList>
    </citation>
    <scope>NUCLEOTIDE SEQUENCE</scope>
    <source>
        <strain evidence="7">16-2883</strain>
    </source>
</reference>
<dbReference type="PROSITE" id="PS00845">
    <property type="entry name" value="CAP_GLY_1"/>
    <property type="match status" value="1"/>
</dbReference>
<dbReference type="PROSITE" id="PS50053">
    <property type="entry name" value="UBIQUITIN_2"/>
    <property type="match status" value="1"/>
</dbReference>
<comment type="subcellular location">
    <subcellularLocation>
        <location evidence="1">Cytoplasm</location>
    </subcellularLocation>
</comment>
<dbReference type="GO" id="GO:0005634">
    <property type="term" value="C:nucleus"/>
    <property type="evidence" value="ECO:0007669"/>
    <property type="project" value="TreeGrafter"/>
</dbReference>
<evidence type="ECO:0000256" key="3">
    <source>
        <dbReference type="ARBA" id="ARBA00023186"/>
    </source>
</evidence>
<accession>A0AAF0DP30</accession>
<dbReference type="GO" id="GO:0051010">
    <property type="term" value="F:microtubule plus-end binding"/>
    <property type="evidence" value="ECO:0007669"/>
    <property type="project" value="TreeGrafter"/>
</dbReference>
<dbReference type="Gene3D" id="3.10.20.90">
    <property type="entry name" value="Phosphatidylinositol 3-kinase Catalytic Subunit, Chain A, domain 1"/>
    <property type="match status" value="1"/>
</dbReference>
<keyword evidence="2" id="KW-0963">Cytoplasm</keyword>
<dbReference type="GO" id="GO:0005938">
    <property type="term" value="C:cell cortex"/>
    <property type="evidence" value="ECO:0007669"/>
    <property type="project" value="TreeGrafter"/>
</dbReference>
<dbReference type="SUPFAM" id="SSF74924">
    <property type="entry name" value="Cap-Gly domain"/>
    <property type="match status" value="1"/>
</dbReference>
<dbReference type="PANTHER" id="PTHR18916:SF85">
    <property type="entry name" value="TUBULIN-FOLDING COFACTOR B"/>
    <property type="match status" value="1"/>
</dbReference>
<evidence type="ECO:0000256" key="1">
    <source>
        <dbReference type="ARBA" id="ARBA00004496"/>
    </source>
</evidence>